<sequence length="250" mass="26873">DMQGIKMRVLPNEIQVATWEAMGALPATIDAGELYTALQQGTVDAQDNPLHEIVARRFYEVQPYITMTDAVYTPFLMAMSQMSWGKLSESQQALVMEAAALAKEKELELTDAAQANALQEVLDYGCEVVEDPDKEAFREKALPTWSLFTDQYGTELLDMVQASIDEANAGAADTEEATEAAAEDAEAADEEATEAAAEDAEAVEEEAEDAAAEETEAAEAEETEAAEEEAADAAAEETEAAEEEATEAAE</sequence>
<dbReference type="AlphaFoldDB" id="A0A9D2KNQ5"/>
<protein>
    <submittedName>
        <fullName evidence="3">TRAP transporter substrate-binding protein DctP</fullName>
    </submittedName>
</protein>
<dbReference type="Gene3D" id="3.40.190.170">
    <property type="entry name" value="Bacterial extracellular solute-binding protein, family 7"/>
    <property type="match status" value="1"/>
</dbReference>
<keyword evidence="1" id="KW-0732">Signal</keyword>
<dbReference type="InterPro" id="IPR038404">
    <property type="entry name" value="TRAP_DctP_sf"/>
</dbReference>
<evidence type="ECO:0000256" key="2">
    <source>
        <dbReference type="SAM" id="MobiDB-lite"/>
    </source>
</evidence>
<feature type="region of interest" description="Disordered" evidence="2">
    <location>
        <begin position="169"/>
        <end position="250"/>
    </location>
</feature>
<dbReference type="NCBIfam" id="NF037995">
    <property type="entry name" value="TRAP_S1"/>
    <property type="match status" value="1"/>
</dbReference>
<feature type="non-terminal residue" evidence="3">
    <location>
        <position position="1"/>
    </location>
</feature>
<proteinExistence type="predicted"/>
<gene>
    <name evidence="3" type="primary">dctP</name>
    <name evidence="3" type="ORF">IAA07_03185</name>
</gene>
<organism evidence="3 4">
    <name type="scientific">Candidatus Lachnoclostridium stercoravium</name>
    <dbReference type="NCBI Taxonomy" id="2838633"/>
    <lineage>
        <taxon>Bacteria</taxon>
        <taxon>Bacillati</taxon>
        <taxon>Bacillota</taxon>
        <taxon>Clostridia</taxon>
        <taxon>Lachnospirales</taxon>
        <taxon>Lachnospiraceae</taxon>
    </lineage>
</organism>
<dbReference type="PANTHER" id="PTHR33376:SF4">
    <property type="entry name" value="SIALIC ACID-BINDING PERIPLASMIC PROTEIN SIAP"/>
    <property type="match status" value="1"/>
</dbReference>
<dbReference type="PANTHER" id="PTHR33376">
    <property type="match status" value="1"/>
</dbReference>
<dbReference type="GO" id="GO:0055085">
    <property type="term" value="P:transmembrane transport"/>
    <property type="evidence" value="ECO:0007669"/>
    <property type="project" value="InterPro"/>
</dbReference>
<reference evidence="3" key="2">
    <citation type="submission" date="2021-04" db="EMBL/GenBank/DDBJ databases">
        <authorList>
            <person name="Gilroy R."/>
        </authorList>
    </citation>
    <scope>NUCLEOTIDE SEQUENCE</scope>
    <source>
        <strain evidence="3">CHK178-16964</strain>
    </source>
</reference>
<evidence type="ECO:0000256" key="1">
    <source>
        <dbReference type="ARBA" id="ARBA00022729"/>
    </source>
</evidence>
<dbReference type="Proteomes" id="UP000823900">
    <property type="component" value="Unassembled WGS sequence"/>
</dbReference>
<dbReference type="InterPro" id="IPR018389">
    <property type="entry name" value="DctP_fam"/>
</dbReference>
<feature type="compositionally biased region" description="Acidic residues" evidence="2">
    <location>
        <begin position="173"/>
        <end position="250"/>
    </location>
</feature>
<dbReference type="EMBL" id="DWZA01000028">
    <property type="protein sequence ID" value="HJA70570.1"/>
    <property type="molecule type" value="Genomic_DNA"/>
</dbReference>
<dbReference type="Pfam" id="PF03480">
    <property type="entry name" value="DctP"/>
    <property type="match status" value="1"/>
</dbReference>
<comment type="caution">
    <text evidence="3">The sequence shown here is derived from an EMBL/GenBank/DDBJ whole genome shotgun (WGS) entry which is preliminary data.</text>
</comment>
<accession>A0A9D2KNQ5</accession>
<evidence type="ECO:0000313" key="3">
    <source>
        <dbReference type="EMBL" id="HJA70570.1"/>
    </source>
</evidence>
<name>A0A9D2KNQ5_9FIRM</name>
<reference evidence="3" key="1">
    <citation type="journal article" date="2021" name="PeerJ">
        <title>Extensive microbial diversity within the chicken gut microbiome revealed by metagenomics and culture.</title>
        <authorList>
            <person name="Gilroy R."/>
            <person name="Ravi A."/>
            <person name="Getino M."/>
            <person name="Pursley I."/>
            <person name="Horton D.L."/>
            <person name="Alikhan N.F."/>
            <person name="Baker D."/>
            <person name="Gharbi K."/>
            <person name="Hall N."/>
            <person name="Watson M."/>
            <person name="Adriaenssens E.M."/>
            <person name="Foster-Nyarko E."/>
            <person name="Jarju S."/>
            <person name="Secka A."/>
            <person name="Antonio M."/>
            <person name="Oren A."/>
            <person name="Chaudhuri R.R."/>
            <person name="La Ragione R."/>
            <person name="Hildebrand F."/>
            <person name="Pallen M.J."/>
        </authorList>
    </citation>
    <scope>NUCLEOTIDE SEQUENCE</scope>
    <source>
        <strain evidence="3">CHK178-16964</strain>
    </source>
</reference>
<evidence type="ECO:0000313" key="4">
    <source>
        <dbReference type="Proteomes" id="UP000823900"/>
    </source>
</evidence>